<name>A0A9D4MGK0_DREPO</name>
<gene>
    <name evidence="1" type="ORF">DPMN_039088</name>
</gene>
<dbReference type="EMBL" id="JAIWYP010000002">
    <property type="protein sequence ID" value="KAH3875811.1"/>
    <property type="molecule type" value="Genomic_DNA"/>
</dbReference>
<accession>A0A9D4MGK0</accession>
<evidence type="ECO:0000313" key="2">
    <source>
        <dbReference type="Proteomes" id="UP000828390"/>
    </source>
</evidence>
<proteinExistence type="predicted"/>
<dbReference type="Proteomes" id="UP000828390">
    <property type="component" value="Unassembled WGS sequence"/>
</dbReference>
<reference evidence="1" key="2">
    <citation type="submission" date="2020-11" db="EMBL/GenBank/DDBJ databases">
        <authorList>
            <person name="McCartney M.A."/>
            <person name="Auch B."/>
            <person name="Kono T."/>
            <person name="Mallez S."/>
            <person name="Becker A."/>
            <person name="Gohl D.M."/>
            <person name="Silverstein K.A.T."/>
            <person name="Koren S."/>
            <person name="Bechman K.B."/>
            <person name="Herman A."/>
            <person name="Abrahante J.E."/>
            <person name="Garbe J."/>
        </authorList>
    </citation>
    <scope>NUCLEOTIDE SEQUENCE</scope>
    <source>
        <strain evidence="1">Duluth1</strain>
        <tissue evidence="1">Whole animal</tissue>
    </source>
</reference>
<comment type="caution">
    <text evidence="1">The sequence shown here is derived from an EMBL/GenBank/DDBJ whole genome shotgun (WGS) entry which is preliminary data.</text>
</comment>
<organism evidence="1 2">
    <name type="scientific">Dreissena polymorpha</name>
    <name type="common">Zebra mussel</name>
    <name type="synonym">Mytilus polymorpha</name>
    <dbReference type="NCBI Taxonomy" id="45954"/>
    <lineage>
        <taxon>Eukaryota</taxon>
        <taxon>Metazoa</taxon>
        <taxon>Spiralia</taxon>
        <taxon>Lophotrochozoa</taxon>
        <taxon>Mollusca</taxon>
        <taxon>Bivalvia</taxon>
        <taxon>Autobranchia</taxon>
        <taxon>Heteroconchia</taxon>
        <taxon>Euheterodonta</taxon>
        <taxon>Imparidentia</taxon>
        <taxon>Neoheterodontei</taxon>
        <taxon>Myida</taxon>
        <taxon>Dreissenoidea</taxon>
        <taxon>Dreissenidae</taxon>
        <taxon>Dreissena</taxon>
    </lineage>
</organism>
<keyword evidence="2" id="KW-1185">Reference proteome</keyword>
<dbReference type="AlphaFoldDB" id="A0A9D4MGK0"/>
<protein>
    <submittedName>
        <fullName evidence="1">Uncharacterized protein</fullName>
    </submittedName>
</protein>
<reference evidence="1" key="1">
    <citation type="journal article" date="2019" name="bioRxiv">
        <title>The Genome of the Zebra Mussel, Dreissena polymorpha: A Resource for Invasive Species Research.</title>
        <authorList>
            <person name="McCartney M.A."/>
            <person name="Auch B."/>
            <person name="Kono T."/>
            <person name="Mallez S."/>
            <person name="Zhang Y."/>
            <person name="Obille A."/>
            <person name="Becker A."/>
            <person name="Abrahante J.E."/>
            <person name="Garbe J."/>
            <person name="Badalamenti J.P."/>
            <person name="Herman A."/>
            <person name="Mangelson H."/>
            <person name="Liachko I."/>
            <person name="Sullivan S."/>
            <person name="Sone E.D."/>
            <person name="Koren S."/>
            <person name="Silverstein K.A.T."/>
            <person name="Beckman K.B."/>
            <person name="Gohl D.M."/>
        </authorList>
    </citation>
    <scope>NUCLEOTIDE SEQUENCE</scope>
    <source>
        <strain evidence="1">Duluth1</strain>
        <tissue evidence="1">Whole animal</tissue>
    </source>
</reference>
<sequence length="142" mass="15760">MNLDATILQTESSATILQKESSATITSHVLRDSSLQTFRAGEQPYSSVTHTMAKSGRSLDEPEGIPRQGSVFSQQDLWDNASVEIGTVMSWLGYGPEIIQARRDAYREYGRLWTARECRAGAFIIKGSKAEGLTRFLEVIET</sequence>
<evidence type="ECO:0000313" key="1">
    <source>
        <dbReference type="EMBL" id="KAH3875811.1"/>
    </source>
</evidence>